<sequence length="229" mass="25968">MPIFISSPVRRSGTTLLQRLCSATGEAIIFGETAANDLAQAGQLFQYKQQMAPHHQQWRDQILERVVAGDVNHWIPDLLPRTDTYLDLHAGALKALCAGFAAAAQEYGRREWGVKFPEWHPASLVFWQHFLPDAKVMYVVRDYEECLASARKLDMIQTDQDQALFHHNYHQHLALARQHLLPERTYFLDYAALCDARAPEELRKIAAFLGLGELPESVLAVRVGDYPSS</sequence>
<dbReference type="AlphaFoldDB" id="A0A923T9V7"/>
<dbReference type="InterPro" id="IPR027417">
    <property type="entry name" value="P-loop_NTPase"/>
</dbReference>
<gene>
    <name evidence="1" type="ORF">H9S92_17405</name>
</gene>
<name>A0A923T9V7_9BACT</name>
<dbReference type="RefSeq" id="WP_187467975.1">
    <property type="nucleotide sequence ID" value="NZ_JACSIT010000142.1"/>
</dbReference>
<dbReference type="Gene3D" id="3.40.50.300">
    <property type="entry name" value="P-loop containing nucleotide triphosphate hydrolases"/>
    <property type="match status" value="1"/>
</dbReference>
<dbReference type="Proteomes" id="UP000650081">
    <property type="component" value="Unassembled WGS sequence"/>
</dbReference>
<evidence type="ECO:0000313" key="2">
    <source>
        <dbReference type="Proteomes" id="UP000650081"/>
    </source>
</evidence>
<protein>
    <submittedName>
        <fullName evidence="1">Sulfotransferase</fullName>
    </submittedName>
</protein>
<keyword evidence="2" id="KW-1185">Reference proteome</keyword>
<organism evidence="1 2">
    <name type="scientific">Neolewinella lacunae</name>
    <dbReference type="NCBI Taxonomy" id="1517758"/>
    <lineage>
        <taxon>Bacteria</taxon>
        <taxon>Pseudomonadati</taxon>
        <taxon>Bacteroidota</taxon>
        <taxon>Saprospiria</taxon>
        <taxon>Saprospirales</taxon>
        <taxon>Lewinellaceae</taxon>
        <taxon>Neolewinella</taxon>
    </lineage>
</organism>
<proteinExistence type="predicted"/>
<comment type="caution">
    <text evidence="1">The sequence shown here is derived from an EMBL/GenBank/DDBJ whole genome shotgun (WGS) entry which is preliminary data.</text>
</comment>
<dbReference type="SUPFAM" id="SSF52540">
    <property type="entry name" value="P-loop containing nucleoside triphosphate hydrolases"/>
    <property type="match status" value="1"/>
</dbReference>
<evidence type="ECO:0000313" key="1">
    <source>
        <dbReference type="EMBL" id="MBC6995949.1"/>
    </source>
</evidence>
<dbReference type="Pfam" id="PF13469">
    <property type="entry name" value="Sulfotransfer_3"/>
    <property type="match status" value="1"/>
</dbReference>
<accession>A0A923T9V7</accession>
<dbReference type="EMBL" id="JACSIT010000142">
    <property type="protein sequence ID" value="MBC6995949.1"/>
    <property type="molecule type" value="Genomic_DNA"/>
</dbReference>
<reference evidence="1" key="1">
    <citation type="submission" date="2020-08" db="EMBL/GenBank/DDBJ databases">
        <title>Lewinella bacteria from marine environments.</title>
        <authorList>
            <person name="Zhong Y."/>
        </authorList>
    </citation>
    <scope>NUCLEOTIDE SEQUENCE</scope>
    <source>
        <strain evidence="1">KCTC 42187</strain>
    </source>
</reference>